<evidence type="ECO:0000256" key="2">
    <source>
        <dbReference type="ARBA" id="ARBA00022737"/>
    </source>
</evidence>
<evidence type="ECO:0000313" key="5">
    <source>
        <dbReference type="EMBL" id="RIB27202.1"/>
    </source>
</evidence>
<dbReference type="PANTHER" id="PTHR46093">
    <property type="entry name" value="ACYL-COA-BINDING DOMAIN-CONTAINING PROTEIN 5"/>
    <property type="match status" value="1"/>
</dbReference>
<evidence type="ECO:0000313" key="6">
    <source>
        <dbReference type="Proteomes" id="UP000266673"/>
    </source>
</evidence>
<dbReference type="EMBL" id="QKWP01000107">
    <property type="protein sequence ID" value="RIB27202.1"/>
    <property type="molecule type" value="Genomic_DNA"/>
</dbReference>
<dbReference type="AlphaFoldDB" id="A0A397VZF8"/>
<protein>
    <recommendedName>
        <fullName evidence="4">Attractin/MKLN-like beta-propeller domain-containing protein</fullName>
    </recommendedName>
</protein>
<dbReference type="Gene3D" id="2.120.10.80">
    <property type="entry name" value="Kelch-type beta propeller"/>
    <property type="match status" value="2"/>
</dbReference>
<feature type="non-terminal residue" evidence="5">
    <location>
        <position position="408"/>
    </location>
</feature>
<feature type="domain" description="Attractin/MKLN-like beta-propeller" evidence="4">
    <location>
        <begin position="98"/>
        <end position="351"/>
    </location>
</feature>
<sequence>MPQQRFLQTSVLDNDRVRWYILGGNFDGQSTSDLNEVLYLDLSKPFNISLPPWNRDLSTIPFAVELSTACITSSSIFLIGGEMHDPISQTLYPLPPPVLKLNLTNSSWTIPNITGMNNSFLGRQTLQAVVDDTGKIFLNGGLNLTDHVVQFTGIIFGDMNILDTNTMTWSTLPIQSIPMTGYTATLINTGEILYIGGESENTPPGTLIDINQIHIFNTKSLIWSTMSTNGGDKISNRFRHTAVLTQNGTIIIFGGQSSTNYIQAPPDLVMLDTNVYPMKWRILNVSSTNAPPSLTCHSATLFDNFMIIAFGKITVASGNGYTGSAKLSSKIYVFDTLNNEWVTSTNRTSNSTNHNNKLPNIISNSQISVVIILFIVIGLIIFFTIAGALIYRKYRIYSMKEKLSESFY</sequence>
<accession>A0A397VZF8</accession>
<dbReference type="InterPro" id="IPR015915">
    <property type="entry name" value="Kelch-typ_b-propeller"/>
</dbReference>
<dbReference type="SUPFAM" id="SSF117281">
    <property type="entry name" value="Kelch motif"/>
    <property type="match status" value="1"/>
</dbReference>
<evidence type="ECO:0000259" key="4">
    <source>
        <dbReference type="Pfam" id="PF24981"/>
    </source>
</evidence>
<proteinExistence type="predicted"/>
<feature type="transmembrane region" description="Helical" evidence="3">
    <location>
        <begin position="367"/>
        <end position="391"/>
    </location>
</feature>
<dbReference type="OrthoDB" id="432528at2759"/>
<reference evidence="5 6" key="1">
    <citation type="submission" date="2018-06" db="EMBL/GenBank/DDBJ databases">
        <title>Comparative genomics reveals the genomic features of Rhizophagus irregularis, R. cerebriforme, R. diaphanum and Gigaspora rosea, and their symbiotic lifestyle signature.</title>
        <authorList>
            <person name="Morin E."/>
            <person name="San Clemente H."/>
            <person name="Chen E.C.H."/>
            <person name="De La Providencia I."/>
            <person name="Hainaut M."/>
            <person name="Kuo A."/>
            <person name="Kohler A."/>
            <person name="Murat C."/>
            <person name="Tang N."/>
            <person name="Roy S."/>
            <person name="Loubradou J."/>
            <person name="Henrissat B."/>
            <person name="Grigoriev I.V."/>
            <person name="Corradi N."/>
            <person name="Roux C."/>
            <person name="Martin F.M."/>
        </authorList>
    </citation>
    <scope>NUCLEOTIDE SEQUENCE [LARGE SCALE GENOMIC DNA]</scope>
    <source>
        <strain evidence="5 6">DAOM 194757</strain>
    </source>
</reference>
<dbReference type="PANTHER" id="PTHR46093:SF18">
    <property type="entry name" value="FIBRONECTIN TYPE-III DOMAIN-CONTAINING PROTEIN"/>
    <property type="match status" value="1"/>
</dbReference>
<keyword evidence="6" id="KW-1185">Reference proteome</keyword>
<keyword evidence="3" id="KW-1133">Transmembrane helix</keyword>
<keyword evidence="3" id="KW-0472">Membrane</keyword>
<dbReference type="InterPro" id="IPR056737">
    <property type="entry name" value="Beta-prop_ATRN-MKLN-like"/>
</dbReference>
<evidence type="ECO:0000256" key="3">
    <source>
        <dbReference type="SAM" id="Phobius"/>
    </source>
</evidence>
<evidence type="ECO:0000256" key="1">
    <source>
        <dbReference type="ARBA" id="ARBA00022441"/>
    </source>
</evidence>
<dbReference type="Proteomes" id="UP000266673">
    <property type="component" value="Unassembled WGS sequence"/>
</dbReference>
<dbReference type="Pfam" id="PF24981">
    <property type="entry name" value="Beta-prop_ATRN-LZTR1"/>
    <property type="match status" value="1"/>
</dbReference>
<keyword evidence="3" id="KW-0812">Transmembrane</keyword>
<gene>
    <name evidence="5" type="ORF">C2G38_2137932</name>
</gene>
<comment type="caution">
    <text evidence="5">The sequence shown here is derived from an EMBL/GenBank/DDBJ whole genome shotgun (WGS) entry which is preliminary data.</text>
</comment>
<keyword evidence="2" id="KW-0677">Repeat</keyword>
<dbReference type="STRING" id="44941.A0A397VZF8"/>
<keyword evidence="1" id="KW-0880">Kelch repeat</keyword>
<organism evidence="5 6">
    <name type="scientific">Gigaspora rosea</name>
    <dbReference type="NCBI Taxonomy" id="44941"/>
    <lineage>
        <taxon>Eukaryota</taxon>
        <taxon>Fungi</taxon>
        <taxon>Fungi incertae sedis</taxon>
        <taxon>Mucoromycota</taxon>
        <taxon>Glomeromycotina</taxon>
        <taxon>Glomeromycetes</taxon>
        <taxon>Diversisporales</taxon>
        <taxon>Gigasporaceae</taxon>
        <taxon>Gigaspora</taxon>
    </lineage>
</organism>
<name>A0A397VZF8_9GLOM</name>